<proteinExistence type="predicted"/>
<evidence type="ECO:0000313" key="2">
    <source>
        <dbReference type="EMBL" id="GFO34718.1"/>
    </source>
</evidence>
<feature type="compositionally biased region" description="Basic and acidic residues" evidence="1">
    <location>
        <begin position="1"/>
        <end position="25"/>
    </location>
</feature>
<feature type="region of interest" description="Disordered" evidence="1">
    <location>
        <begin position="1"/>
        <end position="44"/>
    </location>
</feature>
<gene>
    <name evidence="2" type="ORF">PoB_006122300</name>
</gene>
<dbReference type="AlphaFoldDB" id="A0AAV4CS47"/>
<evidence type="ECO:0000256" key="1">
    <source>
        <dbReference type="SAM" id="MobiDB-lite"/>
    </source>
</evidence>
<sequence length="89" mass="10360">MVEVDKKEQEERKEELSTNVETKEEREEDEEEKKMAAKVKKKEANGGRTVSRRFIRVAEVARVATDVVLAIHYGCAFVRHGCWRPKENL</sequence>
<dbReference type="Proteomes" id="UP000735302">
    <property type="component" value="Unassembled WGS sequence"/>
</dbReference>
<protein>
    <submittedName>
        <fullName evidence="2">Uncharacterized protein</fullName>
    </submittedName>
</protein>
<accession>A0AAV4CS47</accession>
<dbReference type="EMBL" id="BLXT01006926">
    <property type="protein sequence ID" value="GFO34718.1"/>
    <property type="molecule type" value="Genomic_DNA"/>
</dbReference>
<comment type="caution">
    <text evidence="2">The sequence shown here is derived from an EMBL/GenBank/DDBJ whole genome shotgun (WGS) entry which is preliminary data.</text>
</comment>
<keyword evidence="3" id="KW-1185">Reference proteome</keyword>
<organism evidence="2 3">
    <name type="scientific">Plakobranchus ocellatus</name>
    <dbReference type="NCBI Taxonomy" id="259542"/>
    <lineage>
        <taxon>Eukaryota</taxon>
        <taxon>Metazoa</taxon>
        <taxon>Spiralia</taxon>
        <taxon>Lophotrochozoa</taxon>
        <taxon>Mollusca</taxon>
        <taxon>Gastropoda</taxon>
        <taxon>Heterobranchia</taxon>
        <taxon>Euthyneura</taxon>
        <taxon>Panpulmonata</taxon>
        <taxon>Sacoglossa</taxon>
        <taxon>Placobranchoidea</taxon>
        <taxon>Plakobranchidae</taxon>
        <taxon>Plakobranchus</taxon>
    </lineage>
</organism>
<evidence type="ECO:0000313" key="3">
    <source>
        <dbReference type="Proteomes" id="UP000735302"/>
    </source>
</evidence>
<name>A0AAV4CS47_9GAST</name>
<reference evidence="2 3" key="1">
    <citation type="journal article" date="2021" name="Elife">
        <title>Chloroplast acquisition without the gene transfer in kleptoplastic sea slugs, Plakobranchus ocellatus.</title>
        <authorList>
            <person name="Maeda T."/>
            <person name="Takahashi S."/>
            <person name="Yoshida T."/>
            <person name="Shimamura S."/>
            <person name="Takaki Y."/>
            <person name="Nagai Y."/>
            <person name="Toyoda A."/>
            <person name="Suzuki Y."/>
            <person name="Arimoto A."/>
            <person name="Ishii H."/>
            <person name="Satoh N."/>
            <person name="Nishiyama T."/>
            <person name="Hasebe M."/>
            <person name="Maruyama T."/>
            <person name="Minagawa J."/>
            <person name="Obokata J."/>
            <person name="Shigenobu S."/>
        </authorList>
    </citation>
    <scope>NUCLEOTIDE SEQUENCE [LARGE SCALE GENOMIC DNA]</scope>
</reference>